<proteinExistence type="predicted"/>
<accession>A0ABP6T5Z9</accession>
<comment type="caution">
    <text evidence="2">The sequence shown here is derived from an EMBL/GenBank/DDBJ whole genome shotgun (WGS) entry which is preliminary data.</text>
</comment>
<reference evidence="3" key="1">
    <citation type="journal article" date="2019" name="Int. J. Syst. Evol. Microbiol.">
        <title>The Global Catalogue of Microorganisms (GCM) 10K type strain sequencing project: providing services to taxonomists for standard genome sequencing and annotation.</title>
        <authorList>
            <consortium name="The Broad Institute Genomics Platform"/>
            <consortium name="The Broad Institute Genome Sequencing Center for Infectious Disease"/>
            <person name="Wu L."/>
            <person name="Ma J."/>
        </authorList>
    </citation>
    <scope>NUCLEOTIDE SEQUENCE [LARGE SCALE GENOMIC DNA]</scope>
    <source>
        <strain evidence="3">JCM 9458</strain>
    </source>
</reference>
<dbReference type="PROSITE" id="PS50943">
    <property type="entry name" value="HTH_CROC1"/>
    <property type="match status" value="1"/>
</dbReference>
<dbReference type="InterPro" id="IPR011990">
    <property type="entry name" value="TPR-like_helical_dom_sf"/>
</dbReference>
<dbReference type="InterPro" id="IPR010982">
    <property type="entry name" value="Lambda_DNA-bd_dom_sf"/>
</dbReference>
<name>A0ABP6T5Z9_9ACTN</name>
<evidence type="ECO:0000313" key="3">
    <source>
        <dbReference type="Proteomes" id="UP001501676"/>
    </source>
</evidence>
<dbReference type="EMBL" id="BAAAYN010000042">
    <property type="protein sequence ID" value="GAA3393311.1"/>
    <property type="molecule type" value="Genomic_DNA"/>
</dbReference>
<sequence length="395" mass="43268">MVSRQRAQFGADLVRMRKAAGFLTQASWANALNRYSGAQSLTRNEVSRWERGIRVPDGWLSAIAATLDVSLEDLERRASAARSSHPIAASHSAPIEDADPRLIQHWDALLRMLSDHENLLGASAVYEVAQGEFGLVREHRGRSSGTAVTELLRVEARWAEFCSWTAENAGARPAAVQWLDRALTLAERADARPTAAYVRMRQAQHAADHGEAERALALAERAADAPELSRRDRALCAIRQAQGHALRHDQKRCSAAFAHAHRLVDQAAEVDVDDPNTIGAHASRQYLAAYESYCLLLLGDLQQAIHGFEAALADWPANYRQDEALTRAWLGQAYLAAGRCDEAAAQGTRALTLTGYGPSARATRAIRKLYARLEPSDSSTSIEFRAAYAQAPSMP</sequence>
<dbReference type="Proteomes" id="UP001501676">
    <property type="component" value="Unassembled WGS sequence"/>
</dbReference>
<dbReference type="SUPFAM" id="SSF48452">
    <property type="entry name" value="TPR-like"/>
    <property type="match status" value="1"/>
</dbReference>
<dbReference type="InterPro" id="IPR001387">
    <property type="entry name" value="Cro/C1-type_HTH"/>
</dbReference>
<evidence type="ECO:0000313" key="2">
    <source>
        <dbReference type="EMBL" id="GAA3393311.1"/>
    </source>
</evidence>
<gene>
    <name evidence="2" type="ORF">GCM10020369_58370</name>
</gene>
<feature type="domain" description="HTH cro/C1-type" evidence="1">
    <location>
        <begin position="41"/>
        <end position="74"/>
    </location>
</feature>
<dbReference type="Gene3D" id="1.25.40.10">
    <property type="entry name" value="Tetratricopeptide repeat domain"/>
    <property type="match status" value="1"/>
</dbReference>
<protein>
    <recommendedName>
        <fullName evidence="1">HTH cro/C1-type domain-containing protein</fullName>
    </recommendedName>
</protein>
<dbReference type="CDD" id="cd00093">
    <property type="entry name" value="HTH_XRE"/>
    <property type="match status" value="1"/>
</dbReference>
<dbReference type="Gene3D" id="1.10.260.40">
    <property type="entry name" value="lambda repressor-like DNA-binding domains"/>
    <property type="match status" value="1"/>
</dbReference>
<organism evidence="2 3">
    <name type="scientific">Cryptosporangium minutisporangium</name>
    <dbReference type="NCBI Taxonomy" id="113569"/>
    <lineage>
        <taxon>Bacteria</taxon>
        <taxon>Bacillati</taxon>
        <taxon>Actinomycetota</taxon>
        <taxon>Actinomycetes</taxon>
        <taxon>Cryptosporangiales</taxon>
        <taxon>Cryptosporangiaceae</taxon>
        <taxon>Cryptosporangium</taxon>
    </lineage>
</organism>
<keyword evidence="3" id="KW-1185">Reference proteome</keyword>
<evidence type="ECO:0000259" key="1">
    <source>
        <dbReference type="PROSITE" id="PS50943"/>
    </source>
</evidence>